<dbReference type="EMBL" id="SHKL01000001">
    <property type="protein sequence ID" value="RZT83306.1"/>
    <property type="molecule type" value="Genomic_DNA"/>
</dbReference>
<proteinExistence type="predicted"/>
<feature type="transmembrane region" description="Helical" evidence="1">
    <location>
        <begin position="110"/>
        <end position="126"/>
    </location>
</feature>
<keyword evidence="1" id="KW-0812">Transmembrane</keyword>
<organism evidence="2 3">
    <name type="scientific">Pseudonocardia sediminis</name>
    <dbReference type="NCBI Taxonomy" id="1397368"/>
    <lineage>
        <taxon>Bacteria</taxon>
        <taxon>Bacillati</taxon>
        <taxon>Actinomycetota</taxon>
        <taxon>Actinomycetes</taxon>
        <taxon>Pseudonocardiales</taxon>
        <taxon>Pseudonocardiaceae</taxon>
        <taxon>Pseudonocardia</taxon>
    </lineage>
</organism>
<keyword evidence="3" id="KW-1185">Reference proteome</keyword>
<dbReference type="RefSeq" id="WP_130288082.1">
    <property type="nucleotide sequence ID" value="NZ_SHKL01000001.1"/>
</dbReference>
<feature type="transmembrane region" description="Helical" evidence="1">
    <location>
        <begin position="154"/>
        <end position="176"/>
    </location>
</feature>
<keyword evidence="1" id="KW-1133">Transmembrane helix</keyword>
<evidence type="ECO:0000313" key="3">
    <source>
        <dbReference type="Proteomes" id="UP000291591"/>
    </source>
</evidence>
<reference evidence="2 3" key="1">
    <citation type="submission" date="2019-02" db="EMBL/GenBank/DDBJ databases">
        <title>Sequencing the genomes of 1000 actinobacteria strains.</title>
        <authorList>
            <person name="Klenk H.-P."/>
        </authorList>
    </citation>
    <scope>NUCLEOTIDE SEQUENCE [LARGE SCALE GENOMIC DNA]</scope>
    <source>
        <strain evidence="2 3">DSM 45779</strain>
    </source>
</reference>
<comment type="caution">
    <text evidence="2">The sequence shown here is derived from an EMBL/GenBank/DDBJ whole genome shotgun (WGS) entry which is preliminary data.</text>
</comment>
<dbReference type="AlphaFoldDB" id="A0A4Q7UP86"/>
<dbReference type="OrthoDB" id="3577383at2"/>
<gene>
    <name evidence="2" type="ORF">EV383_0106</name>
</gene>
<feature type="transmembrane region" description="Helical" evidence="1">
    <location>
        <begin position="83"/>
        <end position="104"/>
    </location>
</feature>
<evidence type="ECO:0000256" key="1">
    <source>
        <dbReference type="SAM" id="Phobius"/>
    </source>
</evidence>
<dbReference type="Pfam" id="PF13398">
    <property type="entry name" value="Peptidase_M50B"/>
    <property type="match status" value="1"/>
</dbReference>
<accession>A0A4Q7UP86</accession>
<feature type="transmembrane region" description="Helical" evidence="1">
    <location>
        <begin position="197"/>
        <end position="215"/>
    </location>
</feature>
<feature type="transmembrane region" description="Helical" evidence="1">
    <location>
        <begin position="16"/>
        <end position="39"/>
    </location>
</feature>
<sequence length="223" mass="23148">MEIDAVNSVPIVGQPVAYGVGLGMLFLLGLAPLTGRYALTLVHEGGHMLAAVASLRKIQGFTLADNTEGLTVIEGRRWALSTLVFFFAGYATPCLLGLGGAALIASGNTWSVLILGLIFSLLAIVPAANGLAFLMPTLAAVGIGWALIQATPTVQAGVAVGIVWYLLIGGTIYAFTLPTRDGDAADLRKRTVVVPGIVWKAAWIVIAVVCLWNGGRLLLVPGA</sequence>
<keyword evidence="1" id="KW-0472">Membrane</keyword>
<protein>
    <submittedName>
        <fullName evidence="2">Peptidase M50B-like protein</fullName>
    </submittedName>
</protein>
<evidence type="ECO:0000313" key="2">
    <source>
        <dbReference type="EMBL" id="RZT83306.1"/>
    </source>
</evidence>
<dbReference type="InterPro" id="IPR049500">
    <property type="entry name" value="Peptidase_M50B-like"/>
</dbReference>
<name>A0A4Q7UP86_PSEST</name>
<dbReference type="Proteomes" id="UP000291591">
    <property type="component" value="Unassembled WGS sequence"/>
</dbReference>